<dbReference type="SUPFAM" id="SSF158446">
    <property type="entry name" value="IVS-encoded protein-like"/>
    <property type="match status" value="1"/>
</dbReference>
<dbReference type="NCBIfam" id="TIGR02436">
    <property type="entry name" value="four helix bundle protein"/>
    <property type="match status" value="1"/>
</dbReference>
<dbReference type="PANTHER" id="PTHR38471:SF2">
    <property type="entry name" value="FOUR HELIX BUNDLE PROTEIN"/>
    <property type="match status" value="1"/>
</dbReference>
<sequence>MNTYKDLDIYKISFSLFLKTHPFSLKLPNYELYELGSQLRRSSNSVNTNIVEGYGRRTYKNDFIKFLVYSEASNLETSSHLEKIQALYPHLLSECEGLIQEYNLLGGKIHSFTEYVRTSWRS</sequence>
<dbReference type="Proteomes" id="UP000321935">
    <property type="component" value="Unassembled WGS sequence"/>
</dbReference>
<dbReference type="InterPro" id="IPR036583">
    <property type="entry name" value="23S_rRNA_IVS_sf"/>
</dbReference>
<gene>
    <name evidence="1" type="ORF">ESV85_22005</name>
</gene>
<evidence type="ECO:0000313" key="2">
    <source>
        <dbReference type="Proteomes" id="UP000321935"/>
    </source>
</evidence>
<organism evidence="1 2">
    <name type="scientific">Algoriphagus aquimarinus</name>
    <dbReference type="NCBI Taxonomy" id="237018"/>
    <lineage>
        <taxon>Bacteria</taxon>
        <taxon>Pseudomonadati</taxon>
        <taxon>Bacteroidota</taxon>
        <taxon>Cytophagia</taxon>
        <taxon>Cytophagales</taxon>
        <taxon>Cyclobacteriaceae</taxon>
        <taxon>Algoriphagus</taxon>
    </lineage>
</organism>
<name>A0A5C7AA20_9BACT</name>
<dbReference type="Gene3D" id="1.20.1440.60">
    <property type="entry name" value="23S rRNA-intervening sequence"/>
    <property type="match status" value="1"/>
</dbReference>
<dbReference type="PANTHER" id="PTHR38471">
    <property type="entry name" value="FOUR HELIX BUNDLE PROTEIN"/>
    <property type="match status" value="1"/>
</dbReference>
<reference evidence="1 2" key="1">
    <citation type="submission" date="2019-08" db="EMBL/GenBank/DDBJ databases">
        <title>Genomes sequence of Algoriphagus aquimarinus ACAM450.</title>
        <authorList>
            <person name="Bowman J.P."/>
        </authorList>
    </citation>
    <scope>NUCLEOTIDE SEQUENCE [LARGE SCALE GENOMIC DNA]</scope>
    <source>
        <strain evidence="1 2">ACAM 450</strain>
    </source>
</reference>
<comment type="caution">
    <text evidence="1">The sequence shown here is derived from an EMBL/GenBank/DDBJ whole genome shotgun (WGS) entry which is preliminary data.</text>
</comment>
<dbReference type="InterPro" id="IPR012657">
    <property type="entry name" value="23S_rRNA-intervening_sequence"/>
</dbReference>
<dbReference type="EMBL" id="VORW01000040">
    <property type="protein sequence ID" value="TXE01719.1"/>
    <property type="molecule type" value="Genomic_DNA"/>
</dbReference>
<protein>
    <submittedName>
        <fullName evidence="1">Four helix bundle protein</fullName>
    </submittedName>
</protein>
<dbReference type="OrthoDB" id="9811959at2"/>
<accession>A0A5C7AA20</accession>
<dbReference type="RefSeq" id="WP_146921487.1">
    <property type="nucleotide sequence ID" value="NZ_VORW01000040.1"/>
</dbReference>
<proteinExistence type="predicted"/>
<dbReference type="Pfam" id="PF05635">
    <property type="entry name" value="23S_rRNA_IVP"/>
    <property type="match status" value="1"/>
</dbReference>
<evidence type="ECO:0000313" key="1">
    <source>
        <dbReference type="EMBL" id="TXE01719.1"/>
    </source>
</evidence>
<dbReference type="AlphaFoldDB" id="A0A5C7AA20"/>